<feature type="region of interest" description="Disordered" evidence="9">
    <location>
        <begin position="1"/>
        <end position="23"/>
    </location>
</feature>
<accession>A0ABM5KZY0</accession>
<organism evidence="12 13">
    <name type="scientific">Diabrotica virgifera virgifera</name>
    <name type="common">western corn rootworm</name>
    <dbReference type="NCBI Taxonomy" id="50390"/>
    <lineage>
        <taxon>Eukaryota</taxon>
        <taxon>Metazoa</taxon>
        <taxon>Ecdysozoa</taxon>
        <taxon>Arthropoda</taxon>
        <taxon>Hexapoda</taxon>
        <taxon>Insecta</taxon>
        <taxon>Pterygota</taxon>
        <taxon>Neoptera</taxon>
        <taxon>Endopterygota</taxon>
        <taxon>Coleoptera</taxon>
        <taxon>Polyphaga</taxon>
        <taxon>Cucujiformia</taxon>
        <taxon>Chrysomeloidea</taxon>
        <taxon>Chrysomelidae</taxon>
        <taxon>Galerucinae</taxon>
        <taxon>Diabroticina</taxon>
        <taxon>Diabroticites</taxon>
        <taxon>Diabrotica</taxon>
    </lineage>
</organism>
<evidence type="ECO:0000313" key="12">
    <source>
        <dbReference type="EnsemblMetazoa" id="XP_050515744.1"/>
    </source>
</evidence>
<comment type="similarity">
    <text evidence="8">Belongs to the two pore domain potassium channel (TC 1.A.1.8) family.</text>
</comment>
<feature type="transmembrane region" description="Helical" evidence="10">
    <location>
        <begin position="33"/>
        <end position="53"/>
    </location>
</feature>
<feature type="transmembrane region" description="Helical" evidence="10">
    <location>
        <begin position="286"/>
        <end position="307"/>
    </location>
</feature>
<dbReference type="SUPFAM" id="SSF81324">
    <property type="entry name" value="Voltage-gated potassium channels"/>
    <property type="match status" value="2"/>
</dbReference>
<evidence type="ECO:0000313" key="13">
    <source>
        <dbReference type="Proteomes" id="UP001652700"/>
    </source>
</evidence>
<feature type="transmembrane region" description="Helical" evidence="10">
    <location>
        <begin position="130"/>
        <end position="152"/>
    </location>
</feature>
<evidence type="ECO:0000256" key="1">
    <source>
        <dbReference type="ARBA" id="ARBA00004141"/>
    </source>
</evidence>
<keyword evidence="2 8" id="KW-0813">Transport</keyword>
<evidence type="ECO:0000256" key="4">
    <source>
        <dbReference type="ARBA" id="ARBA00022989"/>
    </source>
</evidence>
<keyword evidence="5 8" id="KW-0406">Ion transport</keyword>
<dbReference type="InterPro" id="IPR003280">
    <property type="entry name" value="2pore_dom_K_chnl"/>
</dbReference>
<evidence type="ECO:0000256" key="2">
    <source>
        <dbReference type="ARBA" id="ARBA00022448"/>
    </source>
</evidence>
<feature type="domain" description="Potassium channel" evidence="11">
    <location>
        <begin position="223"/>
        <end position="311"/>
    </location>
</feature>
<keyword evidence="3 8" id="KW-0812">Transmembrane</keyword>
<evidence type="ECO:0000256" key="3">
    <source>
        <dbReference type="ARBA" id="ARBA00022692"/>
    </source>
</evidence>
<evidence type="ECO:0000256" key="5">
    <source>
        <dbReference type="ARBA" id="ARBA00023065"/>
    </source>
</evidence>
<dbReference type="EnsemblMetazoa" id="XM_050659787.1">
    <property type="protein sequence ID" value="XP_050515744.1"/>
    <property type="gene ID" value="LOC126890666"/>
</dbReference>
<keyword evidence="6 10" id="KW-0472">Membrane</keyword>
<dbReference type="PRINTS" id="PR01333">
    <property type="entry name" value="2POREKCHANEL"/>
</dbReference>
<evidence type="ECO:0000256" key="8">
    <source>
        <dbReference type="RuleBase" id="RU003857"/>
    </source>
</evidence>
<dbReference type="InterPro" id="IPR013099">
    <property type="entry name" value="K_chnl_dom"/>
</dbReference>
<dbReference type="Gene3D" id="1.10.287.70">
    <property type="match status" value="1"/>
</dbReference>
<feature type="transmembrane region" description="Helical" evidence="10">
    <location>
        <begin position="164"/>
        <end position="193"/>
    </location>
</feature>
<comment type="subcellular location">
    <subcellularLocation>
        <location evidence="1">Membrane</location>
        <topology evidence="1">Multi-pass membrane protein</topology>
    </subcellularLocation>
</comment>
<evidence type="ECO:0000256" key="10">
    <source>
        <dbReference type="SAM" id="Phobius"/>
    </source>
</evidence>
<name>A0ABM5KZY0_DIAVI</name>
<feature type="compositionally biased region" description="Low complexity" evidence="9">
    <location>
        <begin position="7"/>
        <end position="18"/>
    </location>
</feature>
<evidence type="ECO:0000256" key="6">
    <source>
        <dbReference type="ARBA" id="ARBA00023136"/>
    </source>
</evidence>
<feature type="transmembrane region" description="Helical" evidence="10">
    <location>
        <begin position="247"/>
        <end position="266"/>
    </location>
</feature>
<evidence type="ECO:0000256" key="7">
    <source>
        <dbReference type="ARBA" id="ARBA00023303"/>
    </source>
</evidence>
<feature type="domain" description="Potassium channel" evidence="11">
    <location>
        <begin position="126"/>
        <end position="185"/>
    </location>
</feature>
<dbReference type="Proteomes" id="UP001652700">
    <property type="component" value="Unplaced"/>
</dbReference>
<proteinExistence type="inferred from homology"/>
<sequence>MEEYYQGSSRSRGSSSVSDNDPRAKIKDCCRKVIAFMCTQVGLGALVFGYTLVGAVSFMTLEQKGVNIEPVQINEKREEYLVKLYKVALKHNIFDVDSFFSDSDAVLKSYQEKVVEIFKYGYSERSVNDMWTFSAALMYSLSVITMIGYGNLVPRTSYGKIATVVYALFGIPLYVLFFLNVGDALAGSFRWIYRKMYKCSTQPEETEEIPKRIIVPSSACIWVMIIYVIAGAAIFSAWEGWGFLDSVYFCVTSLCKIGMGDFVPGMDDFVPGTSTVDNEAEGHSKLVLSYIYIFFGLGLVAMCYNLMREEIREKVKNIREDFTQCVEDTRLRILECCKKMRGEQEEYY</sequence>
<feature type="transmembrane region" description="Helical" evidence="10">
    <location>
        <begin position="213"/>
        <end position="235"/>
    </location>
</feature>
<dbReference type="PANTHER" id="PTHR11003">
    <property type="entry name" value="POTASSIUM CHANNEL, SUBFAMILY K"/>
    <property type="match status" value="1"/>
</dbReference>
<protein>
    <recommendedName>
        <fullName evidence="11">Potassium channel domain-containing protein</fullName>
    </recommendedName>
</protein>
<dbReference type="GeneID" id="126890666"/>
<evidence type="ECO:0000259" key="11">
    <source>
        <dbReference type="Pfam" id="PF07885"/>
    </source>
</evidence>
<keyword evidence="7 8" id="KW-0407">Ion channel</keyword>
<keyword evidence="13" id="KW-1185">Reference proteome</keyword>
<dbReference type="PANTHER" id="PTHR11003:SF87">
    <property type="entry name" value="POTASSIUM CHANNEL DOMAIN-CONTAINING PROTEIN"/>
    <property type="match status" value="1"/>
</dbReference>
<reference evidence="12" key="1">
    <citation type="submission" date="2025-05" db="UniProtKB">
        <authorList>
            <consortium name="EnsemblMetazoa"/>
        </authorList>
    </citation>
    <scope>IDENTIFICATION</scope>
</reference>
<evidence type="ECO:0000256" key="9">
    <source>
        <dbReference type="SAM" id="MobiDB-lite"/>
    </source>
</evidence>
<dbReference type="Pfam" id="PF07885">
    <property type="entry name" value="Ion_trans_2"/>
    <property type="match status" value="2"/>
</dbReference>
<dbReference type="RefSeq" id="XP_050515744.1">
    <property type="nucleotide sequence ID" value="XM_050659787.1"/>
</dbReference>
<keyword evidence="4 10" id="KW-1133">Transmembrane helix</keyword>